<dbReference type="GO" id="GO:0033785">
    <property type="term" value="F:heptose 7-phosphate kinase activity"/>
    <property type="evidence" value="ECO:0007669"/>
    <property type="project" value="UniProtKB-UniRule"/>
</dbReference>
<comment type="similarity">
    <text evidence="11">In the C-terminal section; belongs to the cytidylyltransferase family.</text>
</comment>
<keyword evidence="7 11" id="KW-0067">ATP-binding</keyword>
<dbReference type="AlphaFoldDB" id="A0A1Y6CMF6"/>
<keyword evidence="6 11" id="KW-0418">Kinase</keyword>
<dbReference type="PANTHER" id="PTHR46969:SF1">
    <property type="entry name" value="BIFUNCTIONAL PROTEIN HLDE"/>
    <property type="match status" value="1"/>
</dbReference>
<organism evidence="14 15">
    <name type="scientific">Tistlia consotensis USBA 355</name>
    <dbReference type="NCBI Taxonomy" id="560819"/>
    <lineage>
        <taxon>Bacteria</taxon>
        <taxon>Pseudomonadati</taxon>
        <taxon>Pseudomonadota</taxon>
        <taxon>Alphaproteobacteria</taxon>
        <taxon>Rhodospirillales</taxon>
        <taxon>Rhodovibrionaceae</taxon>
        <taxon>Tistlia</taxon>
    </lineage>
</organism>
<evidence type="ECO:0000256" key="1">
    <source>
        <dbReference type="ARBA" id="ARBA00002319"/>
    </source>
</evidence>
<keyword evidence="3 11" id="KW-0808">Transferase</keyword>
<keyword evidence="8 11" id="KW-0511">Multifunctional enzyme</keyword>
<comment type="catalytic activity">
    <reaction evidence="11">
        <text>D-glycero-beta-D-manno-heptose 7-phosphate + ATP = D-glycero-beta-D-manno-heptose 1,7-bisphosphate + ADP + H(+)</text>
        <dbReference type="Rhea" id="RHEA:27473"/>
        <dbReference type="ChEBI" id="CHEBI:15378"/>
        <dbReference type="ChEBI" id="CHEBI:30616"/>
        <dbReference type="ChEBI" id="CHEBI:60204"/>
        <dbReference type="ChEBI" id="CHEBI:60208"/>
        <dbReference type="ChEBI" id="CHEBI:456216"/>
        <dbReference type="EC" id="2.7.1.167"/>
    </reaction>
</comment>
<keyword evidence="4 11" id="KW-0548">Nucleotidyltransferase</keyword>
<comment type="function">
    <text evidence="2 11">Catalyzes the ADP transfer from ATP to D-glycero-beta-D-manno-heptose 1-phosphate, yielding ADP-D-glycero-beta-D-manno-heptose.</text>
</comment>
<evidence type="ECO:0000256" key="8">
    <source>
        <dbReference type="ARBA" id="ARBA00023268"/>
    </source>
</evidence>
<dbReference type="Gene3D" id="3.40.1190.20">
    <property type="match status" value="1"/>
</dbReference>
<keyword evidence="5 11" id="KW-0547">Nucleotide-binding</keyword>
<evidence type="ECO:0000256" key="6">
    <source>
        <dbReference type="ARBA" id="ARBA00022777"/>
    </source>
</evidence>
<evidence type="ECO:0000259" key="12">
    <source>
        <dbReference type="Pfam" id="PF00294"/>
    </source>
</evidence>
<dbReference type="InterPro" id="IPR011914">
    <property type="entry name" value="RfaE_dom_II"/>
</dbReference>
<dbReference type="EC" id="2.7.1.167" evidence="11"/>
<dbReference type="NCBIfam" id="TIGR00125">
    <property type="entry name" value="cyt_tran_rel"/>
    <property type="match status" value="1"/>
</dbReference>
<reference evidence="14 15" key="1">
    <citation type="submission" date="2017-04" db="EMBL/GenBank/DDBJ databases">
        <authorList>
            <person name="Afonso C.L."/>
            <person name="Miller P.J."/>
            <person name="Scott M.A."/>
            <person name="Spackman E."/>
            <person name="Goraichik I."/>
            <person name="Dimitrov K.M."/>
            <person name="Suarez D.L."/>
            <person name="Swayne D.E."/>
        </authorList>
    </citation>
    <scope>NUCLEOTIDE SEQUENCE [LARGE SCALE GENOMIC DNA]</scope>
    <source>
        <strain evidence="14 15">USBA 355</strain>
    </source>
</reference>
<dbReference type="Gene3D" id="3.40.50.620">
    <property type="entry name" value="HUPs"/>
    <property type="match status" value="1"/>
</dbReference>
<comment type="pathway">
    <text evidence="11">Nucleotide-sugar biosynthesis; ADP-L-glycero-beta-D-manno-heptose biosynthesis; ADP-L-glycero-beta-D-manno-heptose from D-glycero-beta-D-manno-heptose 7-phosphate: step 3/4.</text>
</comment>
<dbReference type="Pfam" id="PF00294">
    <property type="entry name" value="PfkB"/>
    <property type="match status" value="1"/>
</dbReference>
<feature type="domain" description="Carbohydrate kinase PfkB" evidence="12">
    <location>
        <begin position="31"/>
        <end position="329"/>
    </location>
</feature>
<dbReference type="STRING" id="560819.SAMN05428998_12491"/>
<evidence type="ECO:0000256" key="7">
    <source>
        <dbReference type="ARBA" id="ARBA00022840"/>
    </source>
</evidence>
<comment type="catalytic activity">
    <reaction evidence="10 11">
        <text>D-glycero-beta-D-manno-heptose 1-phosphate + ATP + H(+) = ADP-D-glycero-beta-D-manno-heptose + diphosphate</text>
        <dbReference type="Rhea" id="RHEA:27465"/>
        <dbReference type="ChEBI" id="CHEBI:15378"/>
        <dbReference type="ChEBI" id="CHEBI:30616"/>
        <dbReference type="ChEBI" id="CHEBI:33019"/>
        <dbReference type="ChEBI" id="CHEBI:59967"/>
        <dbReference type="ChEBI" id="CHEBI:61593"/>
        <dbReference type="EC" id="2.7.7.70"/>
    </reaction>
</comment>
<evidence type="ECO:0000256" key="5">
    <source>
        <dbReference type="ARBA" id="ARBA00022741"/>
    </source>
</evidence>
<dbReference type="EC" id="2.7.7.70" evidence="11"/>
<name>A0A1Y6CMF6_9PROT</name>
<dbReference type="GO" id="GO:0005829">
    <property type="term" value="C:cytosol"/>
    <property type="evidence" value="ECO:0007669"/>
    <property type="project" value="TreeGrafter"/>
</dbReference>
<dbReference type="InterPro" id="IPR004821">
    <property type="entry name" value="Cyt_trans-like"/>
</dbReference>
<dbReference type="InterPro" id="IPR011611">
    <property type="entry name" value="PfkB_dom"/>
</dbReference>
<feature type="domain" description="Cytidyltransferase-like" evidence="13">
    <location>
        <begin position="370"/>
        <end position="476"/>
    </location>
</feature>
<dbReference type="GO" id="GO:0033786">
    <property type="term" value="F:heptose-1-phosphate adenylyltransferase activity"/>
    <property type="evidence" value="ECO:0007669"/>
    <property type="project" value="UniProtKB-UniRule"/>
</dbReference>
<dbReference type="Proteomes" id="UP000192917">
    <property type="component" value="Unassembled WGS sequence"/>
</dbReference>
<keyword evidence="9 11" id="KW-0119">Carbohydrate metabolism</keyword>
<dbReference type="GO" id="GO:0097171">
    <property type="term" value="P:ADP-L-glycero-beta-D-manno-heptose biosynthetic process"/>
    <property type="evidence" value="ECO:0007669"/>
    <property type="project" value="UniProtKB-UniPathway"/>
</dbReference>
<evidence type="ECO:0000256" key="11">
    <source>
        <dbReference type="HAMAP-Rule" id="MF_01603"/>
    </source>
</evidence>
<evidence type="ECO:0000313" key="14">
    <source>
        <dbReference type="EMBL" id="SMF63259.1"/>
    </source>
</evidence>
<dbReference type="NCBIfam" id="TIGR02199">
    <property type="entry name" value="rfaE_dom_II"/>
    <property type="match status" value="1"/>
</dbReference>
<dbReference type="InterPro" id="IPR029056">
    <property type="entry name" value="Ribokinase-like"/>
</dbReference>
<evidence type="ECO:0000256" key="10">
    <source>
        <dbReference type="ARBA" id="ARBA00047428"/>
    </source>
</evidence>
<dbReference type="GO" id="GO:0016773">
    <property type="term" value="F:phosphotransferase activity, alcohol group as acceptor"/>
    <property type="evidence" value="ECO:0007669"/>
    <property type="project" value="InterPro"/>
</dbReference>
<comment type="similarity">
    <text evidence="11">In the N-terminal section; belongs to the carbohydrate kinase PfkB family.</text>
</comment>
<dbReference type="InterPro" id="IPR014729">
    <property type="entry name" value="Rossmann-like_a/b/a_fold"/>
</dbReference>
<feature type="active site" evidence="11">
    <location>
        <position position="288"/>
    </location>
</feature>
<dbReference type="SUPFAM" id="SSF52374">
    <property type="entry name" value="Nucleotidylyl transferase"/>
    <property type="match status" value="1"/>
</dbReference>
<dbReference type="InterPro" id="IPR011913">
    <property type="entry name" value="RfaE_dom_I"/>
</dbReference>
<feature type="region of interest" description="Ribokinase" evidence="11">
    <location>
        <begin position="1"/>
        <end position="342"/>
    </location>
</feature>
<comment type="pathway">
    <text evidence="11">Nucleotide-sugar biosynthesis; ADP-L-glycero-beta-D-manno-heptose biosynthesis; ADP-L-glycero-beta-D-manno-heptose from D-glycero-beta-D-manno-heptose 7-phosphate: step 1/4.</text>
</comment>
<feature type="binding site" evidence="11">
    <location>
        <begin position="218"/>
        <end position="221"/>
    </location>
    <ligand>
        <name>ATP</name>
        <dbReference type="ChEBI" id="CHEBI:30616"/>
    </ligand>
</feature>
<comment type="function">
    <text evidence="1 11">Catalyzes the phosphorylation of D-glycero-D-manno-heptose 7-phosphate at the C-1 position to selectively form D-glycero-beta-D-manno-heptose-1,7-bisphosphate.</text>
</comment>
<dbReference type="GO" id="GO:0005524">
    <property type="term" value="F:ATP binding"/>
    <property type="evidence" value="ECO:0007669"/>
    <property type="project" value="UniProtKB-UniRule"/>
</dbReference>
<sequence length="499" mass="52675">MTSGQGVRGQAGERLAADLPGLLESLLDTPVLVMGDAMLDRFVEGRVERISPEGPIPVLRIERESATLGGAGNVLRNLAALGLAPHFLTAVGNDVAGRDIQRLAGEILGGGARLLVDPTITTTIKERFLSGGQQLLRADREADQLAKPAIVETLLELAEGQLGEVRALLLSDYGKGMLRHERLPRLIAAARAAGLPVVIDPKGRDYSLYRGASFVTPNRRELQEASGLSVGEPDQVVTACRRLIADHGIDAVLATLSEQGMILVRRDGDSVHLPAEAREVFDVSGAGDTVLATFGAALAAGAAAETAAQLANVAAGVVVGKRGTAVAYPAEILRAAQAQRLRGAELKVVDARTAAQEAADWRRAGLKVGFTNGCFDLLHPGHIHLLDQARDACDRLIVGLNSDSSVKRLKGDGRPIQDEAARATVLASLADVDRVVVFAEDTPLELIEQIRPDVLVKGADYTVEQVVGREVVESYGGRVVLAELKQGHSTSATIRKLAG</sequence>
<evidence type="ECO:0000256" key="9">
    <source>
        <dbReference type="ARBA" id="ARBA00023277"/>
    </source>
</evidence>
<dbReference type="InterPro" id="IPR023030">
    <property type="entry name" value="Bifunc_HldE"/>
</dbReference>
<dbReference type="SUPFAM" id="SSF53613">
    <property type="entry name" value="Ribokinase-like"/>
    <property type="match status" value="1"/>
</dbReference>
<comment type="subunit">
    <text evidence="11">Homodimer.</text>
</comment>
<dbReference type="PANTHER" id="PTHR46969">
    <property type="entry name" value="BIFUNCTIONAL PROTEIN HLDE"/>
    <property type="match status" value="1"/>
</dbReference>
<evidence type="ECO:0000256" key="2">
    <source>
        <dbReference type="ARBA" id="ARBA00003753"/>
    </source>
</evidence>
<evidence type="ECO:0000256" key="3">
    <source>
        <dbReference type="ARBA" id="ARBA00022679"/>
    </source>
</evidence>
<feature type="region of interest" description="Cytidylyltransferase" evidence="11">
    <location>
        <begin position="370"/>
        <end position="499"/>
    </location>
</feature>
<dbReference type="Pfam" id="PF01467">
    <property type="entry name" value="CTP_transf_like"/>
    <property type="match status" value="1"/>
</dbReference>
<evidence type="ECO:0000259" key="13">
    <source>
        <dbReference type="Pfam" id="PF01467"/>
    </source>
</evidence>
<accession>A0A1Y6CMF6</accession>
<dbReference type="HAMAP" id="MF_01603">
    <property type="entry name" value="HldE"/>
    <property type="match status" value="1"/>
</dbReference>
<proteinExistence type="inferred from homology"/>
<dbReference type="UniPathway" id="UPA00356">
    <property type="reaction ID" value="UER00437"/>
</dbReference>
<evidence type="ECO:0000256" key="4">
    <source>
        <dbReference type="ARBA" id="ARBA00022695"/>
    </source>
</evidence>
<dbReference type="EMBL" id="FWZX01000024">
    <property type="protein sequence ID" value="SMF63259.1"/>
    <property type="molecule type" value="Genomic_DNA"/>
</dbReference>
<evidence type="ECO:0000313" key="15">
    <source>
        <dbReference type="Proteomes" id="UP000192917"/>
    </source>
</evidence>
<protein>
    <recommendedName>
        <fullName evidence="11">Bifunctional protein HldE</fullName>
    </recommendedName>
    <domain>
        <recommendedName>
            <fullName evidence="11">D-beta-D-heptose 7-phosphate kinase</fullName>
            <ecNumber evidence="11">2.7.1.167</ecNumber>
        </recommendedName>
        <alternativeName>
            <fullName evidence="11">D-beta-D-heptose 7-phosphotransferase</fullName>
        </alternativeName>
        <alternativeName>
            <fullName evidence="11">D-glycero-beta-D-manno-heptose-7-phosphate kinase</fullName>
        </alternativeName>
    </domain>
    <domain>
        <recommendedName>
            <fullName evidence="11">D-beta-D-heptose 1-phosphate adenylyltransferase</fullName>
            <ecNumber evidence="11">2.7.7.70</ecNumber>
        </recommendedName>
        <alternativeName>
            <fullName evidence="11">D-glycero-beta-D-manno-heptose 1-phosphate adenylyltransferase</fullName>
        </alternativeName>
    </domain>
</protein>
<keyword evidence="15" id="KW-1185">Reference proteome</keyword>
<dbReference type="CDD" id="cd01172">
    <property type="entry name" value="RfaE_like"/>
    <property type="match status" value="1"/>
</dbReference>
<gene>
    <name evidence="11" type="primary">hldE</name>
    <name evidence="14" type="ORF">SAMN05428998_12491</name>
</gene>